<comment type="caution">
    <text evidence="2">The sequence shown here is derived from an EMBL/GenBank/DDBJ whole genome shotgun (WGS) entry which is preliminary data.</text>
</comment>
<accession>A0ABV2ZQ83</accession>
<evidence type="ECO:0000313" key="3">
    <source>
        <dbReference type="Proteomes" id="UP001550739"/>
    </source>
</evidence>
<evidence type="ECO:0000259" key="1">
    <source>
        <dbReference type="Pfam" id="PF12680"/>
    </source>
</evidence>
<evidence type="ECO:0000313" key="2">
    <source>
        <dbReference type="EMBL" id="MEU3784709.1"/>
    </source>
</evidence>
<dbReference type="Gene3D" id="3.10.450.50">
    <property type="match status" value="1"/>
</dbReference>
<dbReference type="EMBL" id="JBEZVE010000017">
    <property type="protein sequence ID" value="MEU3784709.1"/>
    <property type="molecule type" value="Genomic_DNA"/>
</dbReference>
<name>A0ABV2ZQ83_9ACTN</name>
<reference evidence="2 3" key="1">
    <citation type="submission" date="2024-06" db="EMBL/GenBank/DDBJ databases">
        <title>The Natural Products Discovery Center: Release of the First 8490 Sequenced Strains for Exploring Actinobacteria Biosynthetic Diversity.</title>
        <authorList>
            <person name="Kalkreuter E."/>
            <person name="Kautsar S.A."/>
            <person name="Yang D."/>
            <person name="Bader C.D."/>
            <person name="Teijaro C.N."/>
            <person name="Fluegel L."/>
            <person name="Davis C.M."/>
            <person name="Simpson J.R."/>
            <person name="Lauterbach L."/>
            <person name="Steele A.D."/>
            <person name="Gui C."/>
            <person name="Meng S."/>
            <person name="Li G."/>
            <person name="Viehrig K."/>
            <person name="Ye F."/>
            <person name="Su P."/>
            <person name="Kiefer A.F."/>
            <person name="Nichols A."/>
            <person name="Cepeda A.J."/>
            <person name="Yan W."/>
            <person name="Fan B."/>
            <person name="Jiang Y."/>
            <person name="Adhikari A."/>
            <person name="Zheng C.-J."/>
            <person name="Schuster L."/>
            <person name="Cowan T.M."/>
            <person name="Smanski M.J."/>
            <person name="Chevrette M.G."/>
            <person name="De Carvalho L.P.S."/>
            <person name="Shen B."/>
        </authorList>
    </citation>
    <scope>NUCLEOTIDE SEQUENCE [LARGE SCALE GENOMIC DNA]</scope>
    <source>
        <strain evidence="2 3">NPDC033843</strain>
    </source>
</reference>
<keyword evidence="3" id="KW-1185">Reference proteome</keyword>
<dbReference type="RefSeq" id="WP_334578762.1">
    <property type="nucleotide sequence ID" value="NZ_JBEZVE010000017.1"/>
</dbReference>
<proteinExistence type="predicted"/>
<dbReference type="InterPro" id="IPR037401">
    <property type="entry name" value="SnoaL-like"/>
</dbReference>
<dbReference type="Proteomes" id="UP001550739">
    <property type="component" value="Unassembled WGS sequence"/>
</dbReference>
<feature type="domain" description="SnoaL-like" evidence="1">
    <location>
        <begin position="15"/>
        <end position="109"/>
    </location>
</feature>
<organism evidence="2 3">
    <name type="scientific">Streptomyces sp. 900129855</name>
    <dbReference type="NCBI Taxonomy" id="3155129"/>
    <lineage>
        <taxon>Bacteria</taxon>
        <taxon>Bacillati</taxon>
        <taxon>Actinomycetota</taxon>
        <taxon>Actinomycetes</taxon>
        <taxon>Kitasatosporales</taxon>
        <taxon>Streptomycetaceae</taxon>
        <taxon>Streptomyces</taxon>
    </lineage>
</organism>
<dbReference type="SUPFAM" id="SSF54427">
    <property type="entry name" value="NTF2-like"/>
    <property type="match status" value="1"/>
</dbReference>
<protein>
    <submittedName>
        <fullName evidence="2">Nuclear transport factor 2 family protein</fullName>
    </submittedName>
</protein>
<gene>
    <name evidence="2" type="ORF">AB0E89_29920</name>
</gene>
<dbReference type="Pfam" id="PF12680">
    <property type="entry name" value="SnoaL_2"/>
    <property type="match status" value="1"/>
</dbReference>
<dbReference type="InterPro" id="IPR032710">
    <property type="entry name" value="NTF2-like_dom_sf"/>
</dbReference>
<sequence>MRDTHGIPGGPKDVVEAAFRHYRAQDRDAALPLYADDFTFTSPRDDHIDKAAFFERCFPTAHLMTEQRLLHITPADSELVFAYYEYRLTTGARHRNVEAITVRDGLIREVQVFFGGRV</sequence>